<sequence>MSTETRTSPEPIAVIGVGSIFPGRGGNTGFWRDIFQGRDLLTETPASHWLIEDYYDANPLTPDRTYGRRGGFIAPLPFDPMAFGIPPNALQHTDSAQLLALVAAKNALDDIQSTNGCEIDLTRTSVMLGVASATELTAHMAGRLQRPVWVNALRQSGIGEPEVQEIVKRIEAHYIEWKESTFPGLLGNVVAGRIANRLDLGGANFVTDAACASSLSALNIAVQELRAGDSDTVLAGGADALNDILMYMCFSKTPALSPTGDCRPFSADADGTMLSEGVGIIALRRLSDAERDGNRIHAVIRGMGGGSDGKGTAIYTPLPSGQARAIERAYVQAGYGPESVDLVEAHGTGTKAGDKAELAGLHLVFDGKGDGTPWCAIGSVKSQIGHAKGAAGAASLIKTVHALSRKILPPTIKIAEPADVLKDSKSFYLNSEARPWISPTSRPRRAAVSSFGFGGSNFHATLEEYTGPTALQPPRVFPSELFLVSAGTPDGLVEQLETLIHTETAEDGFAALAATTHEAFESDARVRAAIVADDQKDLAAKASRLIGQIESGTLGTAPLGAGIHASTTPPENGKIAFLFSGQGSQYVGMGSDLAMAFPAARAAWDMAAGHAKTGPLKLQRLAFPSAAFDQVEFGEQTQRLTEMQHAQPAIATVALAQLALLERLGIDPDMAGGHSFGEMMALHVARSFDAESVLSVAAARGRLMAEAAKSTPGAMMAVQTDSETIAPIVAKVTNVVLANDNGPSQVVLSGPVDAIKAAEAICIEKGLKARRLPVATAFHSSIVHAAVEPFAAELTALRPRKPKLPVYANATASPYNVKAADLPDVIAGQIATPVRFRDQVEAMYEAGARLFLEVGPGNIVTGLVRDVLGDRPFRAVSLDNKRANGLSQFLSAVGELSVAGQSLDLAALFADTPPPVPAPPPSKHAVYINGANYDKPYPPRNGAEGRAAPNVARAPTQPAITAAPSTPPPTPQPAPAPTAASPDQTPSRTSPMTDTPQTYTAPAPASSSAERIWSDVSHVHSEYLATMAASHTAFLNAAASLLSGQPVSQQPSPAPVQRIAAPAPAPQPTPQQAAPAPQPAAPALAPQPTPAPKPYTNGAAAPAPQPAPQAPPPAPAAPAPASAPKAASGQSPVELVQSIVSEKTGYPVDMLDADMDLEGELGVDSIKQVEILSTLRERMPHLPEIDPEQLVELRTINAIATMIGGSTPAPAPSAPAPVAAAPAPVAAPTAVSAPASNGNGITPDVIRALVADKTGYPSSMLEDDMDLEGELGVDSIKQVEILSALRDQHPSLPEVDPEAIAELRTIRKIADFFS</sequence>
<dbReference type="InterPro" id="IPR016035">
    <property type="entry name" value="Acyl_Trfase/lysoPLipase"/>
</dbReference>
<dbReference type="SUPFAM" id="SSF47336">
    <property type="entry name" value="ACP-like"/>
    <property type="match status" value="2"/>
</dbReference>
<dbReference type="PANTHER" id="PTHR43074">
    <property type="entry name" value="OMEGA-3 POLYUNSATURATED FATTY ACID SYNTHASE PFAB-RELATED"/>
    <property type="match status" value="1"/>
</dbReference>
<dbReference type="STRING" id="1280953.HOC_12892"/>
<dbReference type="Pfam" id="PF02801">
    <property type="entry name" value="Ketoacyl-synt_C"/>
    <property type="match status" value="1"/>
</dbReference>
<dbReference type="InterPro" id="IPR016036">
    <property type="entry name" value="Malonyl_transacylase_ACP-bd"/>
</dbReference>
<evidence type="ECO:0000259" key="6">
    <source>
        <dbReference type="PROSITE" id="PS52004"/>
    </source>
</evidence>
<dbReference type="InterPro" id="IPR014043">
    <property type="entry name" value="Acyl_transferase_dom"/>
</dbReference>
<dbReference type="PATRIC" id="fig|1280953.3.peg.2594"/>
<dbReference type="InterPro" id="IPR014030">
    <property type="entry name" value="Ketoacyl_synth_N"/>
</dbReference>
<dbReference type="SMART" id="SM00827">
    <property type="entry name" value="PKS_AT"/>
    <property type="match status" value="1"/>
</dbReference>
<dbReference type="Pfam" id="PF16197">
    <property type="entry name" value="KAsynt_C_assoc"/>
    <property type="match status" value="1"/>
</dbReference>
<dbReference type="Gene3D" id="3.30.70.250">
    <property type="entry name" value="Malonyl-CoA ACP transacylase, ACP-binding"/>
    <property type="match status" value="1"/>
</dbReference>
<organism evidence="7 8">
    <name type="scientific">Hyphomonas oceanitis SCH89</name>
    <dbReference type="NCBI Taxonomy" id="1280953"/>
    <lineage>
        <taxon>Bacteria</taxon>
        <taxon>Pseudomonadati</taxon>
        <taxon>Pseudomonadota</taxon>
        <taxon>Alphaproteobacteria</taxon>
        <taxon>Hyphomonadales</taxon>
        <taxon>Hyphomonadaceae</taxon>
        <taxon>Hyphomonas</taxon>
    </lineage>
</organism>
<dbReference type="InterPro" id="IPR052568">
    <property type="entry name" value="PKS-FAS_Synthase"/>
</dbReference>
<feature type="compositionally biased region" description="Low complexity" evidence="4">
    <location>
        <begin position="1119"/>
        <end position="1130"/>
    </location>
</feature>
<keyword evidence="1" id="KW-0596">Phosphopantetheine</keyword>
<evidence type="ECO:0000256" key="1">
    <source>
        <dbReference type="ARBA" id="ARBA00022450"/>
    </source>
</evidence>
<dbReference type="InterPro" id="IPR014031">
    <property type="entry name" value="Ketoacyl_synth_C"/>
</dbReference>
<comment type="caution">
    <text evidence="7">The sequence shown here is derived from an EMBL/GenBank/DDBJ whole genome shotgun (WGS) entry which is preliminary data.</text>
</comment>
<dbReference type="PANTHER" id="PTHR43074:SF1">
    <property type="entry name" value="BETA-KETOACYL SYNTHASE FAMILY PROTEIN-RELATED"/>
    <property type="match status" value="1"/>
</dbReference>
<feature type="compositionally biased region" description="Pro residues" evidence="4">
    <location>
        <begin position="1076"/>
        <end position="1093"/>
    </location>
</feature>
<dbReference type="eggNOG" id="COG3321">
    <property type="taxonomic scope" value="Bacteria"/>
</dbReference>
<dbReference type="CDD" id="cd00833">
    <property type="entry name" value="PKS"/>
    <property type="match status" value="1"/>
</dbReference>
<dbReference type="SUPFAM" id="SSF52151">
    <property type="entry name" value="FabD/lysophospholipase-like"/>
    <property type="match status" value="1"/>
</dbReference>
<name>A0A059G5H1_9PROT</name>
<dbReference type="InterPro" id="IPR001227">
    <property type="entry name" value="Ac_transferase_dom_sf"/>
</dbReference>
<dbReference type="PROSITE" id="PS50075">
    <property type="entry name" value="CARRIER"/>
    <property type="match status" value="2"/>
</dbReference>
<feature type="region of interest" description="Disordered" evidence="4">
    <location>
        <begin position="958"/>
        <end position="1009"/>
    </location>
</feature>
<keyword evidence="3" id="KW-0808">Transferase</keyword>
<keyword evidence="2" id="KW-0597">Phosphoprotein</keyword>
<dbReference type="InterPro" id="IPR036736">
    <property type="entry name" value="ACP-like_sf"/>
</dbReference>
<dbReference type="EMBL" id="ARYL01000019">
    <property type="protein sequence ID" value="KDA01954.1"/>
    <property type="molecule type" value="Genomic_DNA"/>
</dbReference>
<evidence type="ECO:0000256" key="2">
    <source>
        <dbReference type="ARBA" id="ARBA00022553"/>
    </source>
</evidence>
<dbReference type="InterPro" id="IPR032821">
    <property type="entry name" value="PKS_assoc"/>
</dbReference>
<keyword evidence="8" id="KW-1185">Reference proteome</keyword>
<dbReference type="SUPFAM" id="SSF55048">
    <property type="entry name" value="Probable ACP-binding domain of malonyl-CoA ACP transacylase"/>
    <property type="match status" value="1"/>
</dbReference>
<feature type="compositionally biased region" description="Pro residues" evidence="4">
    <location>
        <begin position="965"/>
        <end position="976"/>
    </location>
</feature>
<dbReference type="Pfam" id="PF00698">
    <property type="entry name" value="Acyl_transf_1"/>
    <property type="match status" value="1"/>
</dbReference>
<dbReference type="InterPro" id="IPR020841">
    <property type="entry name" value="PKS_Beta-ketoAc_synthase_dom"/>
</dbReference>
<dbReference type="PROSITE" id="PS52004">
    <property type="entry name" value="KS3_2"/>
    <property type="match status" value="1"/>
</dbReference>
<dbReference type="Pfam" id="PF00550">
    <property type="entry name" value="PP-binding"/>
    <property type="match status" value="2"/>
</dbReference>
<feature type="region of interest" description="Disordered" evidence="4">
    <location>
        <begin position="1045"/>
        <end position="1130"/>
    </location>
</feature>
<accession>A0A059G5H1</accession>
<reference evidence="7 8" key="1">
    <citation type="journal article" date="2014" name="Antonie Van Leeuwenhoek">
        <title>Hyphomonas beringensis sp. nov. and Hyphomonas chukchiensis sp. nov., isolated from surface seawater of the Bering Sea and Chukchi Sea.</title>
        <authorList>
            <person name="Li C."/>
            <person name="Lai Q."/>
            <person name="Li G."/>
            <person name="Dong C."/>
            <person name="Wang J."/>
            <person name="Liao Y."/>
            <person name="Shao Z."/>
        </authorList>
    </citation>
    <scope>NUCLEOTIDE SEQUENCE [LARGE SCALE GENOMIC DNA]</scope>
    <source>
        <strain evidence="7 8">SCH89</strain>
    </source>
</reference>
<feature type="compositionally biased region" description="Polar residues" evidence="4">
    <location>
        <begin position="988"/>
        <end position="1000"/>
    </location>
</feature>
<evidence type="ECO:0000256" key="4">
    <source>
        <dbReference type="SAM" id="MobiDB-lite"/>
    </source>
</evidence>
<dbReference type="PRINTS" id="PR01217">
    <property type="entry name" value="PRICHEXTENSN"/>
</dbReference>
<evidence type="ECO:0000313" key="7">
    <source>
        <dbReference type="EMBL" id="KDA01954.1"/>
    </source>
</evidence>
<dbReference type="RefSeq" id="WP_051624850.1">
    <property type="nucleotide sequence ID" value="NZ_ARYL01000019.1"/>
</dbReference>
<dbReference type="Gene3D" id="3.40.47.10">
    <property type="match status" value="1"/>
</dbReference>
<evidence type="ECO:0000313" key="8">
    <source>
        <dbReference type="Proteomes" id="UP000024942"/>
    </source>
</evidence>
<dbReference type="InterPro" id="IPR016039">
    <property type="entry name" value="Thiolase-like"/>
</dbReference>
<feature type="compositionally biased region" description="Low complexity" evidence="4">
    <location>
        <begin position="977"/>
        <end position="987"/>
    </location>
</feature>
<dbReference type="OrthoDB" id="9778690at2"/>
<feature type="domain" description="Carrier" evidence="5">
    <location>
        <begin position="1130"/>
        <end position="1207"/>
    </location>
</feature>
<dbReference type="SUPFAM" id="SSF53901">
    <property type="entry name" value="Thiolase-like"/>
    <property type="match status" value="1"/>
</dbReference>
<dbReference type="SMART" id="SM00825">
    <property type="entry name" value="PKS_KS"/>
    <property type="match status" value="1"/>
</dbReference>
<dbReference type="GO" id="GO:0016746">
    <property type="term" value="F:acyltransferase activity"/>
    <property type="evidence" value="ECO:0007669"/>
    <property type="project" value="InterPro"/>
</dbReference>
<evidence type="ECO:0000259" key="5">
    <source>
        <dbReference type="PROSITE" id="PS50075"/>
    </source>
</evidence>
<proteinExistence type="predicted"/>
<dbReference type="InterPro" id="IPR009081">
    <property type="entry name" value="PP-bd_ACP"/>
</dbReference>
<dbReference type="Gene3D" id="3.40.366.10">
    <property type="entry name" value="Malonyl-Coenzyme A Acyl Carrier Protein, domain 2"/>
    <property type="match status" value="1"/>
</dbReference>
<feature type="compositionally biased region" description="Pro residues" evidence="4">
    <location>
        <begin position="1103"/>
        <end position="1118"/>
    </location>
</feature>
<dbReference type="Proteomes" id="UP000024942">
    <property type="component" value="Unassembled WGS sequence"/>
</dbReference>
<dbReference type="Gene3D" id="1.10.1200.10">
    <property type="entry name" value="ACP-like"/>
    <property type="match status" value="2"/>
</dbReference>
<feature type="compositionally biased region" description="Low complexity" evidence="4">
    <location>
        <begin position="1045"/>
        <end position="1062"/>
    </location>
</feature>
<gene>
    <name evidence="7" type="ORF">HOC_12892</name>
</gene>
<dbReference type="Pfam" id="PF00109">
    <property type="entry name" value="ketoacyl-synt"/>
    <property type="match status" value="1"/>
</dbReference>
<evidence type="ECO:0000256" key="3">
    <source>
        <dbReference type="ARBA" id="ARBA00022679"/>
    </source>
</evidence>
<feature type="domain" description="Carrier" evidence="5">
    <location>
        <begin position="1240"/>
        <end position="1314"/>
    </location>
</feature>
<dbReference type="InterPro" id="IPR006162">
    <property type="entry name" value="Ppantetheine_attach_site"/>
</dbReference>
<dbReference type="PROSITE" id="PS00012">
    <property type="entry name" value="PHOSPHOPANTETHEINE"/>
    <property type="match status" value="2"/>
</dbReference>
<feature type="domain" description="Ketosynthase family 3 (KS3)" evidence="6">
    <location>
        <begin position="9"/>
        <end position="464"/>
    </location>
</feature>
<protein>
    <submittedName>
        <fullName evidence="7">Putative 3-oxoacyl-[acyl-carrier-protein] reductase</fullName>
    </submittedName>
</protein>